<gene>
    <name evidence="3" type="ORF">LuPra_05013</name>
</gene>
<dbReference type="AlphaFoldDB" id="A0A143PTP3"/>
<protein>
    <submittedName>
        <fullName evidence="3">Tripartite tricarboxylate transporter TctB family protein</fullName>
    </submittedName>
</protein>
<evidence type="ECO:0000313" key="3">
    <source>
        <dbReference type="EMBL" id="AMY11751.1"/>
    </source>
</evidence>
<feature type="domain" description="DUF1468" evidence="2">
    <location>
        <begin position="6"/>
        <end position="136"/>
    </location>
</feature>
<evidence type="ECO:0000313" key="4">
    <source>
        <dbReference type="Proteomes" id="UP000076079"/>
    </source>
</evidence>
<dbReference type="EMBL" id="CP015136">
    <property type="protein sequence ID" value="AMY11751.1"/>
    <property type="molecule type" value="Genomic_DNA"/>
</dbReference>
<evidence type="ECO:0000256" key="1">
    <source>
        <dbReference type="SAM" id="Phobius"/>
    </source>
</evidence>
<dbReference type="RefSeq" id="WP_110173273.1">
    <property type="nucleotide sequence ID" value="NZ_CP015136.1"/>
</dbReference>
<reference evidence="4" key="2">
    <citation type="submission" date="2016-04" db="EMBL/GenBank/DDBJ databases">
        <title>First Complete Genome Sequence of a Subdivision 6 Acidobacterium.</title>
        <authorList>
            <person name="Huang S."/>
            <person name="Vieira S."/>
            <person name="Bunk B."/>
            <person name="Riedel T."/>
            <person name="Sproeer C."/>
            <person name="Overmann J."/>
        </authorList>
    </citation>
    <scope>NUCLEOTIDE SEQUENCE [LARGE SCALE GENOMIC DNA]</scope>
    <source>
        <strain evidence="4">DSM 100886 HEG_-6_39</strain>
    </source>
</reference>
<dbReference type="Pfam" id="PF07331">
    <property type="entry name" value="TctB"/>
    <property type="match status" value="1"/>
</dbReference>
<dbReference type="KEGG" id="abac:LuPra_05013"/>
<dbReference type="STRING" id="1855912.LuPra_05013"/>
<keyword evidence="1" id="KW-1133">Transmembrane helix</keyword>
<dbReference type="InterPro" id="IPR009936">
    <property type="entry name" value="DUF1468"/>
</dbReference>
<keyword evidence="1" id="KW-0472">Membrane</keyword>
<keyword evidence="4" id="KW-1185">Reference proteome</keyword>
<accession>A0A143PTP3</accession>
<feature type="transmembrane region" description="Helical" evidence="1">
    <location>
        <begin position="109"/>
        <end position="129"/>
    </location>
</feature>
<name>A0A143PTP3_LUTPR</name>
<reference evidence="3 4" key="1">
    <citation type="journal article" date="2016" name="Genome Announc.">
        <title>First Complete Genome Sequence of a Subdivision 6 Acidobacterium Strain.</title>
        <authorList>
            <person name="Huang S."/>
            <person name="Vieira S."/>
            <person name="Bunk B."/>
            <person name="Riedel T."/>
            <person name="Sproer C."/>
            <person name="Overmann J."/>
        </authorList>
    </citation>
    <scope>NUCLEOTIDE SEQUENCE [LARGE SCALE GENOMIC DNA]</scope>
    <source>
        <strain evidence="4">DSM 100886 HEG_-6_39</strain>
    </source>
</reference>
<organism evidence="3 4">
    <name type="scientific">Luteitalea pratensis</name>
    <dbReference type="NCBI Taxonomy" id="1855912"/>
    <lineage>
        <taxon>Bacteria</taxon>
        <taxon>Pseudomonadati</taxon>
        <taxon>Acidobacteriota</taxon>
        <taxon>Vicinamibacteria</taxon>
        <taxon>Vicinamibacterales</taxon>
        <taxon>Vicinamibacteraceae</taxon>
        <taxon>Luteitalea</taxon>
    </lineage>
</organism>
<sequence>MSGPRVVSIVLAVLGLAIVAATMPWPPGSQGVPGPAVVPRVLGVALVIVSALIYRAPGTSAPAWVRYHRAVPATMGLLAAYALFWRVVPHGHGVLTGVVLIAFLRITGLPWRAAGVAAVLMATVLQVLFERGLGVRF</sequence>
<evidence type="ECO:0000259" key="2">
    <source>
        <dbReference type="Pfam" id="PF07331"/>
    </source>
</evidence>
<keyword evidence="1" id="KW-0812">Transmembrane</keyword>
<feature type="transmembrane region" description="Helical" evidence="1">
    <location>
        <begin position="37"/>
        <end position="56"/>
    </location>
</feature>
<dbReference type="Proteomes" id="UP000076079">
    <property type="component" value="Chromosome"/>
</dbReference>
<proteinExistence type="predicted"/>